<evidence type="ECO:0000313" key="1">
    <source>
        <dbReference type="EMBL" id="SIT54941.1"/>
    </source>
</evidence>
<accession>A0A1R3V4Z3</accession>
<organism evidence="1 2">
    <name type="scientific">Mesorhizobium prunaredense</name>
    <dbReference type="NCBI Taxonomy" id="1631249"/>
    <lineage>
        <taxon>Bacteria</taxon>
        <taxon>Pseudomonadati</taxon>
        <taxon>Pseudomonadota</taxon>
        <taxon>Alphaproteobacteria</taxon>
        <taxon>Hyphomicrobiales</taxon>
        <taxon>Phyllobacteriaceae</taxon>
        <taxon>Mesorhizobium</taxon>
    </lineage>
</organism>
<dbReference type="STRING" id="1631249.BQ8794_190075"/>
<dbReference type="Proteomes" id="UP000188388">
    <property type="component" value="Unassembled WGS sequence"/>
</dbReference>
<name>A0A1R3V4Z3_9HYPH</name>
<reference evidence="2" key="1">
    <citation type="submission" date="2017-01" db="EMBL/GenBank/DDBJ databases">
        <authorList>
            <person name="Brunel B."/>
        </authorList>
    </citation>
    <scope>NUCLEOTIDE SEQUENCE [LARGE SCALE GENOMIC DNA]</scope>
</reference>
<dbReference type="EMBL" id="FTPD01000011">
    <property type="protein sequence ID" value="SIT54941.1"/>
    <property type="molecule type" value="Genomic_DNA"/>
</dbReference>
<protein>
    <recommendedName>
        <fullName evidence="3">Transposase</fullName>
    </recommendedName>
</protein>
<proteinExistence type="predicted"/>
<gene>
    <name evidence="1" type="ORF">BQ8794_190075</name>
</gene>
<keyword evidence="2" id="KW-1185">Reference proteome</keyword>
<evidence type="ECO:0000313" key="2">
    <source>
        <dbReference type="Proteomes" id="UP000188388"/>
    </source>
</evidence>
<dbReference type="AlphaFoldDB" id="A0A1R3V4Z3"/>
<sequence length="72" mass="8464">MQLRNKLSGSFAFRLRWLVKDLLSVAGFPASIPYKRQLSQIIISRGLRRRQDQYCLRDSARIWPPPAHQSHM</sequence>
<evidence type="ECO:0008006" key="3">
    <source>
        <dbReference type="Google" id="ProtNLM"/>
    </source>
</evidence>